<dbReference type="EMBL" id="KV417498">
    <property type="protein sequence ID" value="KZP29474.1"/>
    <property type="molecule type" value="Genomic_DNA"/>
</dbReference>
<protein>
    <submittedName>
        <fullName evidence="2">Uncharacterized protein</fullName>
    </submittedName>
</protein>
<keyword evidence="3" id="KW-1185">Reference proteome</keyword>
<proteinExistence type="predicted"/>
<name>A0A166SIC1_9AGAM</name>
<dbReference type="Proteomes" id="UP000076532">
    <property type="component" value="Unassembled WGS sequence"/>
</dbReference>
<gene>
    <name evidence="1" type="ORF">FIBSPDRAFT_193452</name>
    <name evidence="2" type="ORF">FIBSPDRAFT_193528</name>
</gene>
<accession>A0A166SIC1</accession>
<organism evidence="2 3">
    <name type="scientific">Athelia psychrophila</name>
    <dbReference type="NCBI Taxonomy" id="1759441"/>
    <lineage>
        <taxon>Eukaryota</taxon>
        <taxon>Fungi</taxon>
        <taxon>Dikarya</taxon>
        <taxon>Basidiomycota</taxon>
        <taxon>Agaricomycotina</taxon>
        <taxon>Agaricomycetes</taxon>
        <taxon>Agaricomycetidae</taxon>
        <taxon>Atheliales</taxon>
        <taxon>Atheliaceae</taxon>
        <taxon>Athelia</taxon>
    </lineage>
</organism>
<reference evidence="2 3" key="1">
    <citation type="journal article" date="2016" name="Mol. Biol. Evol.">
        <title>Comparative Genomics of Early-Diverging Mushroom-Forming Fungi Provides Insights into the Origins of Lignocellulose Decay Capabilities.</title>
        <authorList>
            <person name="Nagy L.G."/>
            <person name="Riley R."/>
            <person name="Tritt A."/>
            <person name="Adam C."/>
            <person name="Daum C."/>
            <person name="Floudas D."/>
            <person name="Sun H."/>
            <person name="Yadav J.S."/>
            <person name="Pangilinan J."/>
            <person name="Larsson K.H."/>
            <person name="Matsuura K."/>
            <person name="Barry K."/>
            <person name="Labutti K."/>
            <person name="Kuo R."/>
            <person name="Ohm R.A."/>
            <person name="Bhattacharya S.S."/>
            <person name="Shirouzu T."/>
            <person name="Yoshinaga Y."/>
            <person name="Martin F.M."/>
            <person name="Grigoriev I.V."/>
            <person name="Hibbett D.S."/>
        </authorList>
    </citation>
    <scope>NUCLEOTIDE SEQUENCE [LARGE SCALE GENOMIC DNA]</scope>
    <source>
        <strain evidence="2 3">CBS 109695</strain>
    </source>
</reference>
<sequence length="153" mass="16585">MPTHHFPTEIWQQTLAYACTDGGCTGCALSLGLCYIRECCKPFKLHSVALRGRHAPDPGLPSSSFSLTPRAPPPLHPQRRTCPAIDVPSAPSTWSALASSAFAHLSARPRANTFSPAQEHVFHPRAYGTTITSLVLQKVTPIRGTETIVVLHH</sequence>
<evidence type="ECO:0000313" key="1">
    <source>
        <dbReference type="EMBL" id="KZP29474.1"/>
    </source>
</evidence>
<dbReference type="AlphaFoldDB" id="A0A166SIC1"/>
<evidence type="ECO:0000313" key="2">
    <source>
        <dbReference type="EMBL" id="KZP29480.1"/>
    </source>
</evidence>
<dbReference type="OrthoDB" id="2748701at2759"/>
<evidence type="ECO:0000313" key="3">
    <source>
        <dbReference type="Proteomes" id="UP000076532"/>
    </source>
</evidence>
<dbReference type="EMBL" id="KV417498">
    <property type="protein sequence ID" value="KZP29480.1"/>
    <property type="molecule type" value="Genomic_DNA"/>
</dbReference>